<accession>A0A8S5QBI4</accession>
<dbReference type="EMBL" id="BK015617">
    <property type="protein sequence ID" value="DAE16177.1"/>
    <property type="molecule type" value="Genomic_DNA"/>
</dbReference>
<protein>
    <submittedName>
        <fullName evidence="1">Uncharacterized protein</fullName>
    </submittedName>
</protein>
<sequence length="38" mass="4460">MNAPNWQSKELYPDEVRKAAVWASKRLYSGFLFITTKI</sequence>
<reference evidence="1" key="1">
    <citation type="journal article" date="2021" name="Proc. Natl. Acad. Sci. U.S.A.">
        <title>A Catalog of Tens of Thousands of Viruses from Human Metagenomes Reveals Hidden Associations with Chronic Diseases.</title>
        <authorList>
            <person name="Tisza M.J."/>
            <person name="Buck C.B."/>
        </authorList>
    </citation>
    <scope>NUCLEOTIDE SEQUENCE</scope>
    <source>
        <strain evidence="1">CtdmY20</strain>
    </source>
</reference>
<name>A0A8S5QBI4_9CAUD</name>
<proteinExistence type="predicted"/>
<evidence type="ECO:0000313" key="1">
    <source>
        <dbReference type="EMBL" id="DAE16177.1"/>
    </source>
</evidence>
<organism evidence="1">
    <name type="scientific">Siphoviridae sp. ctdmY20</name>
    <dbReference type="NCBI Taxonomy" id="2825586"/>
    <lineage>
        <taxon>Viruses</taxon>
        <taxon>Duplodnaviria</taxon>
        <taxon>Heunggongvirae</taxon>
        <taxon>Uroviricota</taxon>
        <taxon>Caudoviricetes</taxon>
    </lineage>
</organism>